<name>A0A165NKH3_EXIGL</name>
<protein>
    <submittedName>
        <fullName evidence="3">Uncharacterized protein</fullName>
    </submittedName>
</protein>
<dbReference type="Proteomes" id="UP000077266">
    <property type="component" value="Unassembled WGS sequence"/>
</dbReference>
<feature type="compositionally biased region" description="Basic residues" evidence="1">
    <location>
        <begin position="366"/>
        <end position="383"/>
    </location>
</feature>
<feature type="compositionally biased region" description="Low complexity" evidence="1">
    <location>
        <begin position="337"/>
        <end position="365"/>
    </location>
</feature>
<keyword evidence="2" id="KW-0732">Signal</keyword>
<dbReference type="EMBL" id="KV425898">
    <property type="protein sequence ID" value="KZW00868.1"/>
    <property type="molecule type" value="Genomic_DNA"/>
</dbReference>
<evidence type="ECO:0000256" key="2">
    <source>
        <dbReference type="SAM" id="SignalP"/>
    </source>
</evidence>
<feature type="signal peptide" evidence="2">
    <location>
        <begin position="1"/>
        <end position="18"/>
    </location>
</feature>
<keyword evidence="4" id="KW-1185">Reference proteome</keyword>
<sequence>MRSFAFILFSVAFSLVSASPLLQEATKDEFDSLMHELGLRGICAGVDMRGGAGSPQAPDYYGNVCRNQRTYTSAYTFDPRLAQTTINTHVAADGRVHASGIGVPKGSHNWVCDHIVELSLLQAIIDNGPNSVCAQLRSVHPQQVAQYVQGIKALINSVENLVYFEYNIEKLKGETMRQFLRAGGVRAPAHVQEIGRTATDLEWMALNDYLHQTAHRTQHVAQQIDNIILHNFRGAPAGLAHAWANYMSQVANVAHHAATSATNTWQHLYNQYCAQQAQRGHYPPHYRRGLVARFVDLTDALLRRAGVKTAPKPTTPGKGSKDQPAMSCPMPPKSTNGTTPATGKTPTKPGTKTATPGKKPVVVKKPTTRKPTKPKPIVKKPTRPVRPPVKSSPRRPTRPPP</sequence>
<feature type="region of interest" description="Disordered" evidence="1">
    <location>
        <begin position="306"/>
        <end position="401"/>
    </location>
</feature>
<dbReference type="InParanoid" id="A0A165NKH3"/>
<evidence type="ECO:0000313" key="3">
    <source>
        <dbReference type="EMBL" id="KZW00868.1"/>
    </source>
</evidence>
<feature type="compositionally biased region" description="Basic residues" evidence="1">
    <location>
        <begin position="392"/>
        <end position="401"/>
    </location>
</feature>
<dbReference type="AlphaFoldDB" id="A0A165NKH3"/>
<evidence type="ECO:0000313" key="4">
    <source>
        <dbReference type="Proteomes" id="UP000077266"/>
    </source>
</evidence>
<evidence type="ECO:0000256" key="1">
    <source>
        <dbReference type="SAM" id="MobiDB-lite"/>
    </source>
</evidence>
<gene>
    <name evidence="3" type="ORF">EXIGLDRAFT_761422</name>
</gene>
<feature type="chain" id="PRO_5007863234" evidence="2">
    <location>
        <begin position="19"/>
        <end position="401"/>
    </location>
</feature>
<proteinExistence type="predicted"/>
<accession>A0A165NKH3</accession>
<reference evidence="3 4" key="1">
    <citation type="journal article" date="2016" name="Mol. Biol. Evol.">
        <title>Comparative Genomics of Early-Diverging Mushroom-Forming Fungi Provides Insights into the Origins of Lignocellulose Decay Capabilities.</title>
        <authorList>
            <person name="Nagy L.G."/>
            <person name="Riley R."/>
            <person name="Tritt A."/>
            <person name="Adam C."/>
            <person name="Daum C."/>
            <person name="Floudas D."/>
            <person name="Sun H."/>
            <person name="Yadav J.S."/>
            <person name="Pangilinan J."/>
            <person name="Larsson K.H."/>
            <person name="Matsuura K."/>
            <person name="Barry K."/>
            <person name="Labutti K."/>
            <person name="Kuo R."/>
            <person name="Ohm R.A."/>
            <person name="Bhattacharya S.S."/>
            <person name="Shirouzu T."/>
            <person name="Yoshinaga Y."/>
            <person name="Martin F.M."/>
            <person name="Grigoriev I.V."/>
            <person name="Hibbett D.S."/>
        </authorList>
    </citation>
    <scope>NUCLEOTIDE SEQUENCE [LARGE SCALE GENOMIC DNA]</scope>
    <source>
        <strain evidence="3 4">HHB12029</strain>
    </source>
</reference>
<dbReference type="STRING" id="1314781.A0A165NKH3"/>
<organism evidence="3 4">
    <name type="scientific">Exidia glandulosa HHB12029</name>
    <dbReference type="NCBI Taxonomy" id="1314781"/>
    <lineage>
        <taxon>Eukaryota</taxon>
        <taxon>Fungi</taxon>
        <taxon>Dikarya</taxon>
        <taxon>Basidiomycota</taxon>
        <taxon>Agaricomycotina</taxon>
        <taxon>Agaricomycetes</taxon>
        <taxon>Auriculariales</taxon>
        <taxon>Exidiaceae</taxon>
        <taxon>Exidia</taxon>
    </lineage>
</organism>